<accession>A0A1G2BC05</accession>
<dbReference type="AlphaFoldDB" id="A0A1G2BC05"/>
<protein>
    <recommendedName>
        <fullName evidence="3">Lipoprotein</fullName>
    </recommendedName>
</protein>
<dbReference type="EMBL" id="MHKI01000016">
    <property type="protein sequence ID" value="OGY86763.1"/>
    <property type="molecule type" value="Genomic_DNA"/>
</dbReference>
<comment type="caution">
    <text evidence="1">The sequence shown here is derived from an EMBL/GenBank/DDBJ whole genome shotgun (WGS) entry which is preliminary data.</text>
</comment>
<proteinExistence type="predicted"/>
<evidence type="ECO:0000313" key="2">
    <source>
        <dbReference type="Proteomes" id="UP000176420"/>
    </source>
</evidence>
<evidence type="ECO:0008006" key="3">
    <source>
        <dbReference type="Google" id="ProtNLM"/>
    </source>
</evidence>
<gene>
    <name evidence="1" type="ORF">A2319_00910</name>
</gene>
<dbReference type="PROSITE" id="PS51257">
    <property type="entry name" value="PROKAR_LIPOPROTEIN"/>
    <property type="match status" value="1"/>
</dbReference>
<sequence>MVLAGRTQPSEGGKAMRKLLVVLCTLLLGGCGQIAEEIILSDAITVSEDDLFDGSGQAADCPNDPFQLGISWENADYLEFAFDAEQGDFVPLLEEIEVEGFGKVQIAPLGAFGDPTTGGGLWLDASLLYSGPYAKAGVQSVHIAARFDWQAICTSSSVDFQVTDEEAGEDEPLSYFFDGGFVVEEGGEGTGWAGELLLELESGQFTAVAKVSMGLTH</sequence>
<dbReference type="Proteomes" id="UP000176420">
    <property type="component" value="Unassembled WGS sequence"/>
</dbReference>
<name>A0A1G2BC05_9BACT</name>
<reference evidence="1 2" key="1">
    <citation type="journal article" date="2016" name="Nat. Commun.">
        <title>Thousands of microbial genomes shed light on interconnected biogeochemical processes in an aquifer system.</title>
        <authorList>
            <person name="Anantharaman K."/>
            <person name="Brown C.T."/>
            <person name="Hug L.A."/>
            <person name="Sharon I."/>
            <person name="Castelle C.J."/>
            <person name="Probst A.J."/>
            <person name="Thomas B.C."/>
            <person name="Singh A."/>
            <person name="Wilkins M.J."/>
            <person name="Karaoz U."/>
            <person name="Brodie E.L."/>
            <person name="Williams K.H."/>
            <person name="Hubbard S.S."/>
            <person name="Banfield J.F."/>
        </authorList>
    </citation>
    <scope>NUCLEOTIDE SEQUENCE [LARGE SCALE GENOMIC DNA]</scope>
</reference>
<evidence type="ECO:0000313" key="1">
    <source>
        <dbReference type="EMBL" id="OGY86763.1"/>
    </source>
</evidence>
<organism evidence="1 2">
    <name type="scientific">Candidatus Kerfeldbacteria bacterium RIFOXYB2_FULL_38_14</name>
    <dbReference type="NCBI Taxonomy" id="1798547"/>
    <lineage>
        <taxon>Bacteria</taxon>
        <taxon>Candidatus Kerfeldiibacteriota</taxon>
    </lineage>
</organism>